<dbReference type="GO" id="GO:0046654">
    <property type="term" value="P:tetrahydrofolate biosynthetic process"/>
    <property type="evidence" value="ECO:0007669"/>
    <property type="project" value="TreeGrafter"/>
</dbReference>
<evidence type="ECO:0000313" key="2">
    <source>
        <dbReference type="EMBL" id="MDQ0913563.1"/>
    </source>
</evidence>
<proteinExistence type="predicted"/>
<comment type="caution">
    <text evidence="2">The sequence shown here is derived from an EMBL/GenBank/DDBJ whole genome shotgun (WGS) entry which is preliminary data.</text>
</comment>
<evidence type="ECO:0000313" key="3">
    <source>
        <dbReference type="Proteomes" id="UP001234216"/>
    </source>
</evidence>
<protein>
    <submittedName>
        <fullName evidence="2">Dihydropteroate synthase</fullName>
    </submittedName>
</protein>
<dbReference type="InterPro" id="IPR045031">
    <property type="entry name" value="DHP_synth-like"/>
</dbReference>
<dbReference type="GO" id="GO:0004156">
    <property type="term" value="F:dihydropteroate synthase activity"/>
    <property type="evidence" value="ECO:0007669"/>
    <property type="project" value="TreeGrafter"/>
</dbReference>
<dbReference type="InterPro" id="IPR011005">
    <property type="entry name" value="Dihydropteroate_synth-like_sf"/>
</dbReference>
<dbReference type="PANTHER" id="PTHR20941">
    <property type="entry name" value="FOLATE SYNTHESIS PROTEINS"/>
    <property type="match status" value="1"/>
</dbReference>
<dbReference type="GO" id="GO:0005829">
    <property type="term" value="C:cytosol"/>
    <property type="evidence" value="ECO:0007669"/>
    <property type="project" value="TreeGrafter"/>
</dbReference>
<dbReference type="PANTHER" id="PTHR20941:SF1">
    <property type="entry name" value="FOLIC ACID SYNTHESIS PROTEIN FOL1"/>
    <property type="match status" value="1"/>
</dbReference>
<feature type="domain" description="Pterin-binding" evidence="1">
    <location>
        <begin position="1"/>
        <end position="56"/>
    </location>
</feature>
<dbReference type="Proteomes" id="UP001234216">
    <property type="component" value="Unassembled WGS sequence"/>
</dbReference>
<evidence type="ECO:0000259" key="1">
    <source>
        <dbReference type="PROSITE" id="PS50972"/>
    </source>
</evidence>
<dbReference type="SUPFAM" id="SSF51717">
    <property type="entry name" value="Dihydropteroate synthetase-like"/>
    <property type="match status" value="1"/>
</dbReference>
<sequence>MPVLVSPSRKSFLRELTGTGLPGIGPASLAAELYAALNGADYLRTHDVAAIRDALTVFKALEAAKAGV</sequence>
<dbReference type="PROSITE" id="PS50972">
    <property type="entry name" value="PTERIN_BINDING"/>
    <property type="match status" value="1"/>
</dbReference>
<dbReference type="Gene3D" id="3.20.20.20">
    <property type="entry name" value="Dihydropteroate synthase-like"/>
    <property type="match status" value="1"/>
</dbReference>
<accession>A0AAW8FVL0</accession>
<dbReference type="RefSeq" id="WP_306986971.1">
    <property type="nucleotide sequence ID" value="NZ_JAUSZV010000006.1"/>
</dbReference>
<dbReference type="AlphaFoldDB" id="A0AAW8FVL0"/>
<organism evidence="2 3">
    <name type="scientific">Streptomyces canus</name>
    <dbReference type="NCBI Taxonomy" id="58343"/>
    <lineage>
        <taxon>Bacteria</taxon>
        <taxon>Bacillati</taxon>
        <taxon>Actinomycetota</taxon>
        <taxon>Actinomycetes</taxon>
        <taxon>Kitasatosporales</taxon>
        <taxon>Streptomycetaceae</taxon>
        <taxon>Streptomyces</taxon>
        <taxon>Streptomyces aurantiacus group</taxon>
    </lineage>
</organism>
<reference evidence="2" key="1">
    <citation type="submission" date="2023-07" db="EMBL/GenBank/DDBJ databases">
        <title>Comparative genomics of wheat-associated soil bacteria to identify genetic determinants of phenazine resistance.</title>
        <authorList>
            <person name="Mouncey N."/>
        </authorList>
    </citation>
    <scope>NUCLEOTIDE SEQUENCE</scope>
    <source>
        <strain evidence="2">V4I22</strain>
    </source>
</reference>
<name>A0AAW8FVL0_9ACTN</name>
<dbReference type="InterPro" id="IPR000489">
    <property type="entry name" value="Pterin-binding_dom"/>
</dbReference>
<gene>
    <name evidence="2" type="ORF">QFZ22_009635</name>
</gene>
<dbReference type="EMBL" id="JAUSZV010000006">
    <property type="protein sequence ID" value="MDQ0913563.1"/>
    <property type="molecule type" value="Genomic_DNA"/>
</dbReference>